<proteinExistence type="inferred from homology"/>
<dbReference type="EMBL" id="CAESAK010000077">
    <property type="protein sequence ID" value="CAB4337980.1"/>
    <property type="molecule type" value="Genomic_DNA"/>
</dbReference>
<evidence type="ECO:0000256" key="4">
    <source>
        <dbReference type="ARBA" id="ARBA00023239"/>
    </source>
</evidence>
<evidence type="ECO:0000256" key="1">
    <source>
        <dbReference type="ARBA" id="ARBA00001933"/>
    </source>
</evidence>
<dbReference type="Pfam" id="PF00155">
    <property type="entry name" value="Aminotran_1_2"/>
    <property type="match status" value="1"/>
</dbReference>
<evidence type="ECO:0000256" key="5">
    <source>
        <dbReference type="ARBA" id="ARBA00037974"/>
    </source>
</evidence>
<keyword evidence="3" id="KW-0663">Pyridoxal phosphate</keyword>
<dbReference type="AlphaFoldDB" id="A0A6J5ZC31"/>
<evidence type="ECO:0000256" key="3">
    <source>
        <dbReference type="ARBA" id="ARBA00022898"/>
    </source>
</evidence>
<accession>A0A6J5ZC31</accession>
<comment type="cofactor">
    <cofactor evidence="1">
        <name>pyridoxal 5'-phosphate</name>
        <dbReference type="ChEBI" id="CHEBI:597326"/>
    </cofactor>
</comment>
<dbReference type="InterPro" id="IPR015421">
    <property type="entry name" value="PyrdxlP-dep_Trfase_major"/>
</dbReference>
<protein>
    <recommendedName>
        <fullName evidence="2">cysteine-S-conjugate beta-lyase</fullName>
        <ecNumber evidence="2">4.4.1.13</ecNumber>
    </recommendedName>
</protein>
<dbReference type="Gene3D" id="3.90.1150.10">
    <property type="entry name" value="Aspartate Aminotransferase, domain 1"/>
    <property type="match status" value="1"/>
</dbReference>
<reference evidence="7" key="1">
    <citation type="submission" date="2020-05" db="EMBL/GenBank/DDBJ databases">
        <authorList>
            <person name="Chiriac C."/>
            <person name="Salcher M."/>
            <person name="Ghai R."/>
            <person name="Kavagutti S V."/>
        </authorList>
    </citation>
    <scope>NUCLEOTIDE SEQUENCE</scope>
</reference>
<comment type="similarity">
    <text evidence="5">Belongs to the class-II pyridoxal-phosphate-dependent aminotransferase family. MalY/PatB cystathionine beta-lyase subfamily.</text>
</comment>
<dbReference type="InterPro" id="IPR015424">
    <property type="entry name" value="PyrdxlP-dep_Trfase"/>
</dbReference>
<dbReference type="PANTHER" id="PTHR43525:SF2">
    <property type="entry name" value="CYSTATHIONINE BETA-LYASE-RELATED"/>
    <property type="match status" value="1"/>
</dbReference>
<dbReference type="InterPro" id="IPR051798">
    <property type="entry name" value="Class-II_PLP-Dep_Aminotrans"/>
</dbReference>
<evidence type="ECO:0000313" key="7">
    <source>
        <dbReference type="EMBL" id="CAB4337980.1"/>
    </source>
</evidence>
<keyword evidence="4" id="KW-0456">Lyase</keyword>
<dbReference type="CDD" id="cd00609">
    <property type="entry name" value="AAT_like"/>
    <property type="match status" value="1"/>
</dbReference>
<dbReference type="GO" id="GO:0030170">
    <property type="term" value="F:pyridoxal phosphate binding"/>
    <property type="evidence" value="ECO:0007669"/>
    <property type="project" value="InterPro"/>
</dbReference>
<evidence type="ECO:0000256" key="2">
    <source>
        <dbReference type="ARBA" id="ARBA00012224"/>
    </source>
</evidence>
<dbReference type="InterPro" id="IPR015422">
    <property type="entry name" value="PyrdxlP-dep_Trfase_small"/>
</dbReference>
<organism evidence="7">
    <name type="scientific">freshwater metagenome</name>
    <dbReference type="NCBI Taxonomy" id="449393"/>
    <lineage>
        <taxon>unclassified sequences</taxon>
        <taxon>metagenomes</taxon>
        <taxon>ecological metagenomes</taxon>
    </lineage>
</organism>
<dbReference type="Gene3D" id="3.40.640.10">
    <property type="entry name" value="Type I PLP-dependent aspartate aminotransferase-like (Major domain)"/>
    <property type="match status" value="1"/>
</dbReference>
<name>A0A6J5ZC31_9ZZZZ</name>
<dbReference type="SUPFAM" id="SSF53383">
    <property type="entry name" value="PLP-dependent transferases"/>
    <property type="match status" value="1"/>
</dbReference>
<dbReference type="EC" id="4.4.1.13" evidence="2"/>
<gene>
    <name evidence="7" type="ORF">UFOPK3775_00689</name>
</gene>
<dbReference type="GO" id="GO:0047804">
    <property type="term" value="F:cysteine-S-conjugate beta-lyase activity"/>
    <property type="evidence" value="ECO:0007669"/>
    <property type="project" value="UniProtKB-EC"/>
</dbReference>
<dbReference type="PANTHER" id="PTHR43525">
    <property type="entry name" value="PROTEIN MALY"/>
    <property type="match status" value="1"/>
</dbReference>
<sequence>MMVKAQPEWNTPHMSDFKHLTLDELRTHKSEKWRVYPPDVLPLPVAEMDFRVAEPIRRTLIEMIDKSDLGYLGSIPELGEAFARFSTSRDGWTPDPSQLRVAADVGVGVVETLRVITSPGDSILINSPVYQNFYTWCRETGLNMVDVPITRGEEEINGSEWHLDWEGIEKAYQSGIKVHLLSNPHNPLGRVYTRGELEKLVALAHKYGALIISDEIHSPLTFAEQKFTPFLSLGDDAGAIGITITSSSKAFNIAGLKCAFILTQDAAMHERLNAIAPATHYRASFLGAHASVAAFNEGEPWLNELMVQLDFNRRLLLDLIAEKLPGARTHMPHCSYLQWIDFSEYKLDVEPVVHLAEKGKVGYSPGINFGPASGHFVRLNFATSPSILEEAITRTAHALR</sequence>
<evidence type="ECO:0000259" key="6">
    <source>
        <dbReference type="Pfam" id="PF00155"/>
    </source>
</evidence>
<dbReference type="InterPro" id="IPR004839">
    <property type="entry name" value="Aminotransferase_I/II_large"/>
</dbReference>
<feature type="domain" description="Aminotransferase class I/classII large" evidence="6">
    <location>
        <begin position="54"/>
        <end position="393"/>
    </location>
</feature>